<dbReference type="InterPro" id="IPR033129">
    <property type="entry name" value="PEPCASE_His_AS"/>
</dbReference>
<sequence length="913" mass="102101">MEASRDPEFLPHDAPLREDVHRLGAMVGRMLAEQGGDGFYQRVEQVRTASIRRRREGQAVDELAESLAGLDAAAAEALARAFAAYFQAVNTAERVHRIRRRRDYQRTGDTAQPESLLDVLQRLKEQGASADEVLEWLYKLKVEPVFTAHPTEAIRRSLLEKEQAIVRALVDNFDPTRTPQERKEDDDRIFMALSAAWQTAEASPIRPSVQDEHHHVGFYLANPIYRIVPAFYEALADALQTVYGIAVPLPRLLSFATWVGGDMDGNPNVGAQTIANSLATQRTQVLEHYIADIEGLARLLSQTDDRVAVDPSLVQRLARYREQFPRAAAAIRPRHADMPYRCLLTLMRARLEATHEEGHVEGYQSAEELLDDLLLIVHGLIDHRGLNAGAYAVRRLIWRVRTFGFHLARLDVRQDSRVHDDALAALLRDEAWMQRNPDERVAALRPYASGERELGKTDDAQAESLREVFATLQSSRERYGKDAIGLYIISMARSAADVLAVLALARHGGFTMPPSPGDGAGGKQDRGVPLDIAPLFETVDDLKNAPATLRALLDDPVYRAHLRARGDCQWVMLGYSDSGKDGGTLASRWGLQRAQVELLDVAGQAGIRLAFFHGRGGSASRGGARIAPALMSSPRGSVNGVLRVTEQGEVIHRKYGIRALALRNLEQTVGAVLRASLRPREDDPREAAWRECMDALAADSRRAYRELVEREGFVDYFRAATPIDVIEQMALGSRPSRRRSMRGVEDLRAIPWVFAWTQCRSIITGWYGLGSALELAVARHGEAAWMAMAREWPFFVNLLDDVEMVLAKCDLDIAEAFSRLSGPLHDPFFTLVRDEFERTRRWLLKLKSSDELLRDDPRLSLSIRLRNPYVDPMSLLQVDLLQRWRASDRADDSLLRALVACVNGVAQGLQNTG</sequence>
<accession>A0ABW8JIG3</accession>
<dbReference type="EC" id="4.1.1.31" evidence="4 10"/>
<evidence type="ECO:0000313" key="13">
    <source>
        <dbReference type="EMBL" id="MFK2900085.1"/>
    </source>
</evidence>
<comment type="caution">
    <text evidence="13">The sequence shown here is derived from an EMBL/GenBank/DDBJ whole genome shotgun (WGS) entry which is preliminary data.</text>
</comment>
<keyword evidence="6 10" id="KW-0460">Magnesium</keyword>
<dbReference type="RefSeq" id="WP_404546490.1">
    <property type="nucleotide sequence ID" value="NZ_JADIKJ010000006.1"/>
</dbReference>
<dbReference type="InterPro" id="IPR021135">
    <property type="entry name" value="PEP_COase"/>
</dbReference>
<keyword evidence="8 10" id="KW-0120">Carbon dioxide fixation</keyword>
<evidence type="ECO:0000256" key="8">
    <source>
        <dbReference type="ARBA" id="ARBA00023300"/>
    </source>
</evidence>
<evidence type="ECO:0000256" key="5">
    <source>
        <dbReference type="ARBA" id="ARBA00022419"/>
    </source>
</evidence>
<comment type="function">
    <text evidence="2 10">Forms oxaloacetate, a four-carbon dicarboxylic acid source for the tricarboxylic acid cycle.</text>
</comment>
<evidence type="ECO:0000256" key="10">
    <source>
        <dbReference type="HAMAP-Rule" id="MF_00595"/>
    </source>
</evidence>
<evidence type="ECO:0000256" key="9">
    <source>
        <dbReference type="ARBA" id="ARBA00048995"/>
    </source>
</evidence>
<protein>
    <recommendedName>
        <fullName evidence="5 10">Phosphoenolpyruvate carboxylase</fullName>
        <shortName evidence="10">PEPC</shortName>
        <shortName evidence="10">PEPCase</shortName>
        <ecNumber evidence="4 10">4.1.1.31</ecNumber>
    </recommendedName>
</protein>
<dbReference type="PROSITE" id="PS00781">
    <property type="entry name" value="PEPCASE_1"/>
    <property type="match status" value="1"/>
</dbReference>
<dbReference type="SUPFAM" id="SSF51621">
    <property type="entry name" value="Phosphoenolpyruvate/pyruvate domain"/>
    <property type="match status" value="1"/>
</dbReference>
<evidence type="ECO:0000256" key="3">
    <source>
        <dbReference type="ARBA" id="ARBA00008346"/>
    </source>
</evidence>
<proteinExistence type="inferred from homology"/>
<keyword evidence="7 10" id="KW-0456">Lyase</keyword>
<evidence type="ECO:0000256" key="2">
    <source>
        <dbReference type="ARBA" id="ARBA00003670"/>
    </source>
</evidence>
<dbReference type="InterPro" id="IPR022805">
    <property type="entry name" value="PEP_COase_bac/pln-type"/>
</dbReference>
<dbReference type="PRINTS" id="PR00150">
    <property type="entry name" value="PEPCARBXLASE"/>
</dbReference>
<comment type="similarity">
    <text evidence="3 10">Belongs to the PEPCase type 1 family.</text>
</comment>
<dbReference type="InterPro" id="IPR018129">
    <property type="entry name" value="PEP_COase_Lys_AS"/>
</dbReference>
<feature type="active site" evidence="10 12">
    <location>
        <position position="580"/>
    </location>
</feature>
<evidence type="ECO:0000256" key="1">
    <source>
        <dbReference type="ARBA" id="ARBA00001946"/>
    </source>
</evidence>
<dbReference type="InterPro" id="IPR015813">
    <property type="entry name" value="Pyrv/PenolPyrv_kinase-like_dom"/>
</dbReference>
<evidence type="ECO:0000256" key="6">
    <source>
        <dbReference type="ARBA" id="ARBA00022842"/>
    </source>
</evidence>
<evidence type="ECO:0000256" key="4">
    <source>
        <dbReference type="ARBA" id="ARBA00012305"/>
    </source>
</evidence>
<dbReference type="Gene3D" id="1.20.1440.90">
    <property type="entry name" value="Phosphoenolpyruvate/pyruvate domain"/>
    <property type="match status" value="1"/>
</dbReference>
<keyword evidence="14" id="KW-1185">Reference proteome</keyword>
<dbReference type="PANTHER" id="PTHR30523:SF6">
    <property type="entry name" value="PHOSPHOENOLPYRUVATE CARBOXYLASE"/>
    <property type="match status" value="1"/>
</dbReference>
<dbReference type="Proteomes" id="UP001620461">
    <property type="component" value="Unassembled WGS sequence"/>
</dbReference>
<dbReference type="PROSITE" id="PS00393">
    <property type="entry name" value="PEPCASE_2"/>
    <property type="match status" value="1"/>
</dbReference>
<organism evidence="13 14">
    <name type="scientific">Dyella jejuensis</name>
    <dbReference type="NCBI Taxonomy" id="1432009"/>
    <lineage>
        <taxon>Bacteria</taxon>
        <taxon>Pseudomonadati</taxon>
        <taxon>Pseudomonadota</taxon>
        <taxon>Gammaproteobacteria</taxon>
        <taxon>Lysobacterales</taxon>
        <taxon>Rhodanobacteraceae</taxon>
        <taxon>Dyella</taxon>
    </lineage>
</organism>
<dbReference type="EMBL" id="JADIKJ010000006">
    <property type="protein sequence ID" value="MFK2900085.1"/>
    <property type="molecule type" value="Genomic_DNA"/>
</dbReference>
<comment type="catalytic activity">
    <reaction evidence="9 10">
        <text>oxaloacetate + phosphate = phosphoenolpyruvate + hydrogencarbonate</text>
        <dbReference type="Rhea" id="RHEA:28370"/>
        <dbReference type="ChEBI" id="CHEBI:16452"/>
        <dbReference type="ChEBI" id="CHEBI:17544"/>
        <dbReference type="ChEBI" id="CHEBI:43474"/>
        <dbReference type="ChEBI" id="CHEBI:58702"/>
        <dbReference type="EC" id="4.1.1.31"/>
    </reaction>
</comment>
<feature type="active site" evidence="10 11">
    <location>
        <position position="149"/>
    </location>
</feature>
<dbReference type="GO" id="GO:0008964">
    <property type="term" value="F:phosphoenolpyruvate carboxylase activity"/>
    <property type="evidence" value="ECO:0007669"/>
    <property type="project" value="UniProtKB-EC"/>
</dbReference>
<evidence type="ECO:0000256" key="12">
    <source>
        <dbReference type="PROSITE-ProRule" id="PRU10112"/>
    </source>
</evidence>
<comment type="cofactor">
    <cofactor evidence="1 10">
        <name>Mg(2+)</name>
        <dbReference type="ChEBI" id="CHEBI:18420"/>
    </cofactor>
</comment>
<gene>
    <name evidence="10 13" type="primary">ppc</name>
    <name evidence="13" type="ORF">ISP15_07035</name>
</gene>
<evidence type="ECO:0000256" key="7">
    <source>
        <dbReference type="ARBA" id="ARBA00023239"/>
    </source>
</evidence>
<reference evidence="13 14" key="1">
    <citation type="submission" date="2020-10" db="EMBL/GenBank/DDBJ databases">
        <title>Phylogeny of dyella-like bacteria.</title>
        <authorList>
            <person name="Fu J."/>
        </authorList>
    </citation>
    <scope>NUCLEOTIDE SEQUENCE [LARGE SCALE GENOMIC DNA]</scope>
    <source>
        <strain evidence="13 14">JP1</strain>
    </source>
</reference>
<evidence type="ECO:0000256" key="11">
    <source>
        <dbReference type="PROSITE-ProRule" id="PRU10111"/>
    </source>
</evidence>
<name>A0ABW8JIG3_9GAMM</name>
<evidence type="ECO:0000313" key="14">
    <source>
        <dbReference type="Proteomes" id="UP001620461"/>
    </source>
</evidence>
<comment type="subunit">
    <text evidence="10">Homotetramer.</text>
</comment>
<dbReference type="HAMAP" id="MF_00595">
    <property type="entry name" value="PEPcase_type1"/>
    <property type="match status" value="1"/>
</dbReference>
<dbReference type="NCBIfam" id="NF000584">
    <property type="entry name" value="PRK00009.1"/>
    <property type="match status" value="1"/>
</dbReference>
<dbReference type="PANTHER" id="PTHR30523">
    <property type="entry name" value="PHOSPHOENOLPYRUVATE CARBOXYLASE"/>
    <property type="match status" value="1"/>
</dbReference>
<dbReference type="Pfam" id="PF00311">
    <property type="entry name" value="PEPcase"/>
    <property type="match status" value="1"/>
</dbReference>